<dbReference type="Gene3D" id="3.40.50.300">
    <property type="entry name" value="P-loop containing nucleotide triphosphate hydrolases"/>
    <property type="match status" value="3"/>
</dbReference>
<evidence type="ECO:0000256" key="3">
    <source>
        <dbReference type="ARBA" id="ARBA00022840"/>
    </source>
</evidence>
<sequence length="482" mass="55242">MHKPIRFKDLGLSFPHKQCFHDFSEEVLHGSRIAIIGRNGIGKSTLLKIIQGTWTRYEGSINLPDDVNIGYLPQVIDAFESLSGGERLNRALTDALSHTPNLLLLDEPTNHLDQRNRRALVNHLHHYLGTLIIVTHDLELLRNSIDTIWHIHNGKVDVFTGNYDEYQHLLAQKTASMEEEIARLQRKKKEVHLTKMKEQERNKNRRIRGEKSIQQRKWPTVRSAAKLGKAVKTGHQRLHHIQERKEFLISEIAGLYQPEIIQPQFQLRAATHQKVVITIKDGAVSYNNDAVILRNINFHMRLKERIALCGDNGSGKSTFIKAILAEKTLAKAGSWVLPNPENIGYLDQHYQNLLTHKTVFEMVESLMPHATNHKRRAHLNDFLFRKNEEVEKRIAELSGGEKARLSLCCIAAHPPDLLILDEMTNNLDLETHAHVIQVLKGYLGAMIVISHDQDFLKAIDVETVYSIHQGRIEWMPSLEEIK</sequence>
<dbReference type="CDD" id="cd03221">
    <property type="entry name" value="ABCF_EF-3"/>
    <property type="match status" value="2"/>
</dbReference>
<dbReference type="STRING" id="466.Lmac_2481"/>
<feature type="domain" description="ABC transporter" evidence="5">
    <location>
        <begin position="5"/>
        <end position="178"/>
    </location>
</feature>
<accession>A0A0W0VWM6</accession>
<keyword evidence="3 6" id="KW-0067">ATP-binding</keyword>
<keyword evidence="4" id="KW-0175">Coiled coil</keyword>
<dbReference type="Proteomes" id="UP000054908">
    <property type="component" value="Unassembled WGS sequence"/>
</dbReference>
<dbReference type="SUPFAM" id="SSF52540">
    <property type="entry name" value="P-loop containing nucleoside triphosphate hydrolases"/>
    <property type="match status" value="2"/>
</dbReference>
<evidence type="ECO:0000313" key="6">
    <source>
        <dbReference type="EMBL" id="KTD24394.1"/>
    </source>
</evidence>
<reference evidence="6 7" key="1">
    <citation type="submission" date="2015-11" db="EMBL/GenBank/DDBJ databases">
        <title>Genomic analysis of 38 Legionella species identifies large and diverse effector repertoires.</title>
        <authorList>
            <person name="Burstein D."/>
            <person name="Amaro F."/>
            <person name="Zusman T."/>
            <person name="Lifshitz Z."/>
            <person name="Cohen O."/>
            <person name="Gilbert J.A."/>
            <person name="Pupko T."/>
            <person name="Shuman H.A."/>
            <person name="Segal G."/>
        </authorList>
    </citation>
    <scope>NUCLEOTIDE SEQUENCE [LARGE SCALE GENOMIC DNA]</scope>
    <source>
        <strain evidence="6 7">PX-1-G2-E2</strain>
    </source>
</reference>
<name>A0A0W0VWM6_9GAMM</name>
<dbReference type="PROSITE" id="PS50893">
    <property type="entry name" value="ABC_TRANSPORTER_2"/>
    <property type="match status" value="2"/>
</dbReference>
<dbReference type="EMBL" id="LNYL01000050">
    <property type="protein sequence ID" value="KTD24394.1"/>
    <property type="molecule type" value="Genomic_DNA"/>
</dbReference>
<dbReference type="PANTHER" id="PTHR19211:SF6">
    <property type="entry name" value="BLL7188 PROTEIN"/>
    <property type="match status" value="1"/>
</dbReference>
<organism evidence="6 7">
    <name type="scientific">Legionella maceachernii</name>
    <dbReference type="NCBI Taxonomy" id="466"/>
    <lineage>
        <taxon>Bacteria</taxon>
        <taxon>Pseudomonadati</taxon>
        <taxon>Pseudomonadota</taxon>
        <taxon>Gammaproteobacteria</taxon>
        <taxon>Legionellales</taxon>
        <taxon>Legionellaceae</taxon>
        <taxon>Legionella</taxon>
    </lineage>
</organism>
<feature type="domain" description="ABC transporter" evidence="5">
    <location>
        <begin position="277"/>
        <end position="481"/>
    </location>
</feature>
<protein>
    <submittedName>
        <fullName evidence="6">ABC transporter ATP-binding protein Uup</fullName>
    </submittedName>
</protein>
<dbReference type="InterPro" id="IPR017871">
    <property type="entry name" value="ABC_transporter-like_CS"/>
</dbReference>
<evidence type="ECO:0000256" key="4">
    <source>
        <dbReference type="SAM" id="Coils"/>
    </source>
</evidence>
<dbReference type="InterPro" id="IPR003593">
    <property type="entry name" value="AAA+_ATPase"/>
</dbReference>
<dbReference type="PATRIC" id="fig|466.6.peg.2643"/>
<dbReference type="Pfam" id="PF00005">
    <property type="entry name" value="ABC_tran"/>
    <property type="match status" value="2"/>
</dbReference>
<dbReference type="PANTHER" id="PTHR19211">
    <property type="entry name" value="ATP-BINDING TRANSPORT PROTEIN-RELATED"/>
    <property type="match status" value="1"/>
</dbReference>
<dbReference type="GO" id="GO:0016887">
    <property type="term" value="F:ATP hydrolysis activity"/>
    <property type="evidence" value="ECO:0007669"/>
    <property type="project" value="InterPro"/>
</dbReference>
<dbReference type="InterPro" id="IPR027417">
    <property type="entry name" value="P-loop_NTPase"/>
</dbReference>
<dbReference type="InterPro" id="IPR050611">
    <property type="entry name" value="ABCF"/>
</dbReference>
<evidence type="ECO:0000313" key="7">
    <source>
        <dbReference type="Proteomes" id="UP000054908"/>
    </source>
</evidence>
<evidence type="ECO:0000256" key="2">
    <source>
        <dbReference type="ARBA" id="ARBA00022741"/>
    </source>
</evidence>
<dbReference type="SMART" id="SM00382">
    <property type="entry name" value="AAA"/>
    <property type="match status" value="2"/>
</dbReference>
<dbReference type="PROSITE" id="PS00211">
    <property type="entry name" value="ABC_TRANSPORTER_1"/>
    <property type="match status" value="1"/>
</dbReference>
<keyword evidence="1" id="KW-0677">Repeat</keyword>
<keyword evidence="7" id="KW-1185">Reference proteome</keyword>
<feature type="coiled-coil region" evidence="4">
    <location>
        <begin position="170"/>
        <end position="201"/>
    </location>
</feature>
<gene>
    <name evidence="6" type="primary">uup_2</name>
    <name evidence="6" type="ORF">Lmac_2481</name>
</gene>
<comment type="caution">
    <text evidence="6">The sequence shown here is derived from an EMBL/GenBank/DDBJ whole genome shotgun (WGS) entry which is preliminary data.</text>
</comment>
<evidence type="ECO:0000256" key="1">
    <source>
        <dbReference type="ARBA" id="ARBA00022737"/>
    </source>
</evidence>
<dbReference type="InterPro" id="IPR003439">
    <property type="entry name" value="ABC_transporter-like_ATP-bd"/>
</dbReference>
<proteinExistence type="predicted"/>
<evidence type="ECO:0000259" key="5">
    <source>
        <dbReference type="PROSITE" id="PS50893"/>
    </source>
</evidence>
<keyword evidence="2" id="KW-0547">Nucleotide-binding</keyword>
<dbReference type="AlphaFoldDB" id="A0A0W0VWM6"/>
<dbReference type="GO" id="GO:0005524">
    <property type="term" value="F:ATP binding"/>
    <property type="evidence" value="ECO:0007669"/>
    <property type="project" value="UniProtKB-KW"/>
</dbReference>